<evidence type="ECO:0000259" key="8">
    <source>
        <dbReference type="PROSITE" id="PS52029"/>
    </source>
</evidence>
<evidence type="ECO:0000256" key="6">
    <source>
        <dbReference type="ARBA" id="ARBA00023316"/>
    </source>
</evidence>
<accession>A0ABY9TF67</accession>
<evidence type="ECO:0000313" key="10">
    <source>
        <dbReference type="Proteomes" id="UP001248581"/>
    </source>
</evidence>
<comment type="pathway">
    <text evidence="1 7">Cell wall biogenesis; peptidoglycan biosynthesis.</text>
</comment>
<organism evidence="9 10">
    <name type="scientific">Thalassotalea nanhaiensis</name>
    <dbReference type="NCBI Taxonomy" id="3065648"/>
    <lineage>
        <taxon>Bacteria</taxon>
        <taxon>Pseudomonadati</taxon>
        <taxon>Pseudomonadota</taxon>
        <taxon>Gammaproteobacteria</taxon>
        <taxon>Alteromonadales</taxon>
        <taxon>Colwelliaceae</taxon>
        <taxon>Thalassotalea</taxon>
    </lineage>
</organism>
<comment type="similarity">
    <text evidence="2">Belongs to the YkuD family.</text>
</comment>
<keyword evidence="4 7" id="KW-0133">Cell shape</keyword>
<gene>
    <name evidence="9" type="ORF">RI845_12620</name>
</gene>
<dbReference type="PANTHER" id="PTHR36699">
    <property type="entry name" value="LD-TRANSPEPTIDASE"/>
    <property type="match status" value="1"/>
</dbReference>
<dbReference type="CDD" id="cd16913">
    <property type="entry name" value="YkuD_like"/>
    <property type="match status" value="1"/>
</dbReference>
<evidence type="ECO:0000313" key="9">
    <source>
        <dbReference type="EMBL" id="WNC67360.1"/>
    </source>
</evidence>
<feature type="domain" description="L,D-TPase catalytic" evidence="8">
    <location>
        <begin position="54"/>
        <end position="190"/>
    </location>
</feature>
<keyword evidence="5 7" id="KW-0573">Peptidoglycan synthesis</keyword>
<reference evidence="10" key="1">
    <citation type="submission" date="2023-09" db="EMBL/GenBank/DDBJ databases">
        <authorList>
            <person name="Li S."/>
            <person name="Li X."/>
            <person name="Zhang C."/>
            <person name="Zhao Z."/>
        </authorList>
    </citation>
    <scope>NUCLEOTIDE SEQUENCE [LARGE SCALE GENOMIC DNA]</scope>
    <source>
        <strain evidence="10">SQ345</strain>
    </source>
</reference>
<dbReference type="SUPFAM" id="SSF141523">
    <property type="entry name" value="L,D-transpeptidase catalytic domain-like"/>
    <property type="match status" value="1"/>
</dbReference>
<dbReference type="PANTHER" id="PTHR36699:SF1">
    <property type="entry name" value="L,D-TRANSPEPTIDASE YAFK-RELATED"/>
    <property type="match status" value="1"/>
</dbReference>
<feature type="active site" description="Nucleophile" evidence="7">
    <location>
        <position position="166"/>
    </location>
</feature>
<dbReference type="EMBL" id="CP134146">
    <property type="protein sequence ID" value="WNC67360.1"/>
    <property type="molecule type" value="Genomic_DNA"/>
</dbReference>
<keyword evidence="10" id="KW-1185">Reference proteome</keyword>
<feature type="active site" description="Proton donor/acceptor" evidence="7">
    <location>
        <position position="144"/>
    </location>
</feature>
<dbReference type="InterPro" id="IPR005490">
    <property type="entry name" value="LD_TPept_cat_dom"/>
</dbReference>
<keyword evidence="3" id="KW-0808">Transferase</keyword>
<dbReference type="RefSeq" id="WP_348386523.1">
    <property type="nucleotide sequence ID" value="NZ_CP134146.1"/>
</dbReference>
<proteinExistence type="inferred from homology"/>
<evidence type="ECO:0000256" key="1">
    <source>
        <dbReference type="ARBA" id="ARBA00004752"/>
    </source>
</evidence>
<evidence type="ECO:0000256" key="5">
    <source>
        <dbReference type="ARBA" id="ARBA00022984"/>
    </source>
</evidence>
<dbReference type="Pfam" id="PF03734">
    <property type="entry name" value="YkuD"/>
    <property type="match status" value="1"/>
</dbReference>
<evidence type="ECO:0000256" key="2">
    <source>
        <dbReference type="ARBA" id="ARBA00005992"/>
    </source>
</evidence>
<evidence type="ECO:0000256" key="4">
    <source>
        <dbReference type="ARBA" id="ARBA00022960"/>
    </source>
</evidence>
<keyword evidence="6 7" id="KW-0961">Cell wall biogenesis/degradation</keyword>
<dbReference type="PROSITE" id="PS52029">
    <property type="entry name" value="LD_TPASE"/>
    <property type="match status" value="1"/>
</dbReference>
<sequence length="191" mass="21624">MKASKFKYPLIVLMVVFVYVFASEFINKDKCLDSGGSWNSALQICETESFSSVNLVKVDKSEAKMMLFSDGKLVREYDVVFGANPQGHKQQEGDEKTPEGTYSLDYKKEDSSFYRAMHIDYPNNIDTANANKRGVSAGGFIMIHGQRNYLGWLSAIMQNFNWTDGCIALTNDEMDDFMELVSVGTEIQIEW</sequence>
<dbReference type="Gene3D" id="2.40.440.10">
    <property type="entry name" value="L,D-transpeptidase catalytic domain-like"/>
    <property type="match status" value="1"/>
</dbReference>
<protein>
    <submittedName>
        <fullName evidence="9">L,D-transpeptidase family protein</fullName>
    </submittedName>
</protein>
<evidence type="ECO:0000256" key="7">
    <source>
        <dbReference type="PROSITE-ProRule" id="PRU01373"/>
    </source>
</evidence>
<name>A0ABY9TF67_9GAMM</name>
<dbReference type="InterPro" id="IPR038063">
    <property type="entry name" value="Transpep_catalytic_dom"/>
</dbReference>
<evidence type="ECO:0000256" key="3">
    <source>
        <dbReference type="ARBA" id="ARBA00022679"/>
    </source>
</evidence>
<dbReference type="Proteomes" id="UP001248581">
    <property type="component" value="Chromosome"/>
</dbReference>